<dbReference type="InterPro" id="IPR033940">
    <property type="entry name" value="IPMI_Swivel"/>
</dbReference>
<name>A0A2T0XCG7_9BURK</name>
<evidence type="ECO:0000256" key="6">
    <source>
        <dbReference type="ARBA" id="ARBA00022430"/>
    </source>
</evidence>
<sequence length="218" mass="24743">MDKFITHEGLVAPLDRENVDTDLIIPKQFLKSIKRSGFGPNLFDELRYLDHGEPGMDNTKRPLNPDFVLNHSRYQGASILLGRKNFGCGSSREHAPWALQQYGFKAVIAPSFADIFFNNSYKNGFLPIILSELQVARLFDEVRGFVGYKLTIDLEKQVVIAPDGRAMGFDIDAHRKYCMVNGLDEIGLTLRHADKIKAFEAERLARHPWLDVRPVVVN</sequence>
<evidence type="ECO:0000256" key="9">
    <source>
        <dbReference type="ARBA" id="ARBA00023304"/>
    </source>
</evidence>
<dbReference type="Gene3D" id="3.20.19.10">
    <property type="entry name" value="Aconitase, domain 4"/>
    <property type="match status" value="1"/>
</dbReference>
<dbReference type="EMBL" id="PVTV01000017">
    <property type="protein sequence ID" value="PRY96606.1"/>
    <property type="molecule type" value="Genomic_DNA"/>
</dbReference>
<dbReference type="PANTHER" id="PTHR43345:SF5">
    <property type="entry name" value="3-ISOPROPYLMALATE DEHYDRATASE SMALL SUBUNIT"/>
    <property type="match status" value="1"/>
</dbReference>
<dbReference type="HAMAP" id="MF_01031">
    <property type="entry name" value="LeuD_type1"/>
    <property type="match status" value="1"/>
</dbReference>
<dbReference type="FunFam" id="3.20.19.10:FF:000003">
    <property type="entry name" value="3-isopropylmalate dehydratase small subunit"/>
    <property type="match status" value="1"/>
</dbReference>
<dbReference type="GO" id="GO:0009098">
    <property type="term" value="P:L-leucine biosynthetic process"/>
    <property type="evidence" value="ECO:0007669"/>
    <property type="project" value="UniProtKB-UniRule"/>
</dbReference>
<dbReference type="EC" id="4.2.1.33" evidence="10"/>
<reference evidence="12 13" key="1">
    <citation type="submission" date="2018-03" db="EMBL/GenBank/DDBJ databases">
        <title>Genomic Encyclopedia of Type Strains, Phase III (KMG-III): the genomes of soil and plant-associated and newly described type strains.</title>
        <authorList>
            <person name="Whitman W."/>
        </authorList>
    </citation>
    <scope>NUCLEOTIDE SEQUENCE [LARGE SCALE GENOMIC DNA]</scope>
    <source>
        <strain evidence="12 13">MWH-P2sevCIIIb</strain>
    </source>
</reference>
<dbReference type="Pfam" id="PF00694">
    <property type="entry name" value="Aconitase_C"/>
    <property type="match status" value="1"/>
</dbReference>
<evidence type="ECO:0000256" key="8">
    <source>
        <dbReference type="ARBA" id="ARBA00023239"/>
    </source>
</evidence>
<comment type="similarity">
    <text evidence="4 10">Belongs to the LeuD family. LeuD type 1 subfamily.</text>
</comment>
<gene>
    <name evidence="10" type="primary">leuD</name>
    <name evidence="12" type="ORF">BCM14_2847</name>
</gene>
<proteinExistence type="inferred from homology"/>
<protein>
    <recommendedName>
        <fullName evidence="10">3-isopropylmalate dehydratase small subunit</fullName>
        <ecNumber evidence="10">4.2.1.33</ecNumber>
    </recommendedName>
    <alternativeName>
        <fullName evidence="10">Alpha-IPM isomerase</fullName>
        <shortName evidence="10">IPMI</shortName>
    </alternativeName>
    <alternativeName>
        <fullName evidence="10">Isopropylmalate isomerase</fullName>
    </alternativeName>
</protein>
<evidence type="ECO:0000256" key="7">
    <source>
        <dbReference type="ARBA" id="ARBA00022605"/>
    </source>
</evidence>
<evidence type="ECO:0000256" key="10">
    <source>
        <dbReference type="HAMAP-Rule" id="MF_01031"/>
    </source>
</evidence>
<comment type="caution">
    <text evidence="12">The sequence shown here is derived from an EMBL/GenBank/DDBJ whole genome shotgun (WGS) entry which is preliminary data.</text>
</comment>
<dbReference type="PANTHER" id="PTHR43345">
    <property type="entry name" value="3-ISOPROPYLMALATE DEHYDRATASE SMALL SUBUNIT 2-RELATED-RELATED"/>
    <property type="match status" value="1"/>
</dbReference>
<feature type="domain" description="Aconitase A/isopropylmalate dehydratase small subunit swivel" evidence="11">
    <location>
        <begin position="1"/>
        <end position="131"/>
    </location>
</feature>
<evidence type="ECO:0000256" key="5">
    <source>
        <dbReference type="ARBA" id="ARBA00011271"/>
    </source>
</evidence>
<comment type="function">
    <text evidence="2 10">Catalyzes the isomerization between 2-isopropylmalate and 3-isopropylmalate, via the formation of 2-isopropylmaleate.</text>
</comment>
<dbReference type="OrthoDB" id="9777465at2"/>
<evidence type="ECO:0000313" key="12">
    <source>
        <dbReference type="EMBL" id="PRY96606.1"/>
    </source>
</evidence>
<evidence type="ECO:0000256" key="4">
    <source>
        <dbReference type="ARBA" id="ARBA00009845"/>
    </source>
</evidence>
<comment type="pathway">
    <text evidence="3 10">Amino-acid biosynthesis; L-leucine biosynthesis; L-leucine from 3-methyl-2-oxobutanoate: step 2/4.</text>
</comment>
<keyword evidence="7 10" id="KW-0028">Amino-acid biosynthesis</keyword>
<dbReference type="RefSeq" id="WP_106228663.1">
    <property type="nucleotide sequence ID" value="NZ_PVTV01000017.1"/>
</dbReference>
<evidence type="ECO:0000259" key="11">
    <source>
        <dbReference type="Pfam" id="PF00694"/>
    </source>
</evidence>
<dbReference type="InterPro" id="IPR050075">
    <property type="entry name" value="LeuD"/>
</dbReference>
<dbReference type="InterPro" id="IPR000573">
    <property type="entry name" value="AconitaseA/IPMdHydase_ssu_swvl"/>
</dbReference>
<evidence type="ECO:0000256" key="1">
    <source>
        <dbReference type="ARBA" id="ARBA00000491"/>
    </source>
</evidence>
<keyword evidence="8 10" id="KW-0456">Lyase</keyword>
<dbReference type="CDD" id="cd01577">
    <property type="entry name" value="IPMI_Swivel"/>
    <property type="match status" value="1"/>
</dbReference>
<dbReference type="InterPro" id="IPR004431">
    <property type="entry name" value="3-IsopropMal_deHydase_ssu"/>
</dbReference>
<keyword evidence="13" id="KW-1185">Reference proteome</keyword>
<dbReference type="NCBIfam" id="NF002458">
    <property type="entry name" value="PRK01641.1"/>
    <property type="match status" value="1"/>
</dbReference>
<dbReference type="AlphaFoldDB" id="A0A2T0XCG7"/>
<evidence type="ECO:0000256" key="2">
    <source>
        <dbReference type="ARBA" id="ARBA00002695"/>
    </source>
</evidence>
<comment type="subunit">
    <text evidence="5 10">Heterodimer of LeuC and LeuD.</text>
</comment>
<keyword evidence="9 10" id="KW-0100">Branched-chain amino acid biosynthesis</keyword>
<accession>A0A2T0XCG7</accession>
<evidence type="ECO:0000256" key="3">
    <source>
        <dbReference type="ARBA" id="ARBA00004729"/>
    </source>
</evidence>
<dbReference type="SUPFAM" id="SSF52016">
    <property type="entry name" value="LeuD/IlvD-like"/>
    <property type="match status" value="1"/>
</dbReference>
<evidence type="ECO:0000313" key="13">
    <source>
        <dbReference type="Proteomes" id="UP000238308"/>
    </source>
</evidence>
<organism evidence="12 13">
    <name type="scientific">Jezberella montanilacus</name>
    <dbReference type="NCBI Taxonomy" id="323426"/>
    <lineage>
        <taxon>Bacteria</taxon>
        <taxon>Pseudomonadati</taxon>
        <taxon>Pseudomonadota</taxon>
        <taxon>Betaproteobacteria</taxon>
        <taxon>Burkholderiales</taxon>
        <taxon>Alcaligenaceae</taxon>
        <taxon>Jezberella</taxon>
    </lineage>
</organism>
<comment type="catalytic activity">
    <reaction evidence="1 10">
        <text>(2R,3S)-3-isopropylmalate = (2S)-2-isopropylmalate</text>
        <dbReference type="Rhea" id="RHEA:32287"/>
        <dbReference type="ChEBI" id="CHEBI:1178"/>
        <dbReference type="ChEBI" id="CHEBI:35121"/>
        <dbReference type="EC" id="4.2.1.33"/>
    </reaction>
</comment>
<dbReference type="Proteomes" id="UP000238308">
    <property type="component" value="Unassembled WGS sequence"/>
</dbReference>
<dbReference type="InterPro" id="IPR015928">
    <property type="entry name" value="Aconitase/3IPM_dehydase_swvl"/>
</dbReference>
<dbReference type="NCBIfam" id="TIGR00171">
    <property type="entry name" value="leuD"/>
    <property type="match status" value="1"/>
</dbReference>
<keyword evidence="6 10" id="KW-0432">Leucine biosynthesis</keyword>
<dbReference type="UniPathway" id="UPA00048">
    <property type="reaction ID" value="UER00071"/>
</dbReference>
<dbReference type="GO" id="GO:0003861">
    <property type="term" value="F:3-isopropylmalate dehydratase activity"/>
    <property type="evidence" value="ECO:0007669"/>
    <property type="project" value="UniProtKB-UniRule"/>
</dbReference>
<dbReference type="GO" id="GO:0009316">
    <property type="term" value="C:3-isopropylmalate dehydratase complex"/>
    <property type="evidence" value="ECO:0007669"/>
    <property type="project" value="InterPro"/>
</dbReference>